<feature type="domain" description="Ras association" evidence="1">
    <location>
        <begin position="2"/>
        <end position="46"/>
    </location>
</feature>
<name>A0A8S4QT50_9NEOP</name>
<dbReference type="Proteomes" id="UP000838756">
    <property type="component" value="Unassembled WGS sequence"/>
</dbReference>
<organism evidence="2 3">
    <name type="scientific">Pararge aegeria aegeria</name>
    <dbReference type="NCBI Taxonomy" id="348720"/>
    <lineage>
        <taxon>Eukaryota</taxon>
        <taxon>Metazoa</taxon>
        <taxon>Ecdysozoa</taxon>
        <taxon>Arthropoda</taxon>
        <taxon>Hexapoda</taxon>
        <taxon>Insecta</taxon>
        <taxon>Pterygota</taxon>
        <taxon>Neoptera</taxon>
        <taxon>Endopterygota</taxon>
        <taxon>Lepidoptera</taxon>
        <taxon>Glossata</taxon>
        <taxon>Ditrysia</taxon>
        <taxon>Papilionoidea</taxon>
        <taxon>Nymphalidae</taxon>
        <taxon>Satyrinae</taxon>
        <taxon>Satyrini</taxon>
        <taxon>Parargina</taxon>
        <taxon>Pararge</taxon>
    </lineage>
</organism>
<dbReference type="Gene3D" id="3.10.20.90">
    <property type="entry name" value="Phosphatidylinositol 3-kinase Catalytic Subunit, Chain A, domain 1"/>
    <property type="match status" value="1"/>
</dbReference>
<dbReference type="Pfam" id="PF21712">
    <property type="entry name" value="RASSF8-10_RA"/>
    <property type="match status" value="1"/>
</dbReference>
<dbReference type="OrthoDB" id="10038642at2759"/>
<proteinExistence type="predicted"/>
<gene>
    <name evidence="2" type="primary">jg4997</name>
    <name evidence="2" type="ORF">PAEG_LOCUS5588</name>
</gene>
<evidence type="ECO:0000313" key="3">
    <source>
        <dbReference type="Proteomes" id="UP000838756"/>
    </source>
</evidence>
<dbReference type="EMBL" id="CAKXAJ010018416">
    <property type="protein sequence ID" value="CAH2217706.1"/>
    <property type="molecule type" value="Genomic_DNA"/>
</dbReference>
<keyword evidence="3" id="KW-1185">Reference proteome</keyword>
<accession>A0A8S4QT50</accession>
<evidence type="ECO:0000259" key="1">
    <source>
        <dbReference type="Pfam" id="PF21712"/>
    </source>
</evidence>
<protein>
    <submittedName>
        <fullName evidence="2">Jg4997 protein</fullName>
    </submittedName>
</protein>
<reference evidence="2" key="1">
    <citation type="submission" date="2022-03" db="EMBL/GenBank/DDBJ databases">
        <authorList>
            <person name="Lindestad O."/>
        </authorList>
    </citation>
    <scope>NUCLEOTIDE SEQUENCE</scope>
</reference>
<evidence type="ECO:0000313" key="2">
    <source>
        <dbReference type="EMBL" id="CAH2217706.1"/>
    </source>
</evidence>
<sequence>MIVRVWCETGAGWSPTPVPVTPHTTSRDVLDCCRDPGDEPCLLLSVHPHHGATSSTALILLHNPEDQITTDNDIRSRNLPGYTIILGKASPREKTKSPTSDISRTWAPHHVLGGMRTILVMYTVYECS</sequence>
<dbReference type="AlphaFoldDB" id="A0A8S4QT50"/>
<dbReference type="InterPro" id="IPR048945">
    <property type="entry name" value="RASSF8/10_RA"/>
</dbReference>
<comment type="caution">
    <text evidence="2">The sequence shown here is derived from an EMBL/GenBank/DDBJ whole genome shotgun (WGS) entry which is preliminary data.</text>
</comment>